<keyword evidence="3" id="KW-1185">Reference proteome</keyword>
<feature type="region of interest" description="Disordered" evidence="1">
    <location>
        <begin position="1"/>
        <end position="67"/>
    </location>
</feature>
<evidence type="ECO:0000313" key="2">
    <source>
        <dbReference type="EMBL" id="KAL0163642.1"/>
    </source>
</evidence>
<evidence type="ECO:0000313" key="3">
    <source>
        <dbReference type="Proteomes" id="UP001529510"/>
    </source>
</evidence>
<feature type="non-terminal residue" evidence="2">
    <location>
        <position position="1"/>
    </location>
</feature>
<accession>A0ABD0NPL0</accession>
<evidence type="ECO:0000256" key="1">
    <source>
        <dbReference type="SAM" id="MobiDB-lite"/>
    </source>
</evidence>
<name>A0ABD0NPL0_CIRMR</name>
<feature type="non-terminal residue" evidence="2">
    <location>
        <position position="67"/>
    </location>
</feature>
<dbReference type="AlphaFoldDB" id="A0ABD0NPL0"/>
<dbReference type="EMBL" id="JAMKFB020000020">
    <property type="protein sequence ID" value="KAL0163642.1"/>
    <property type="molecule type" value="Genomic_DNA"/>
</dbReference>
<organism evidence="2 3">
    <name type="scientific">Cirrhinus mrigala</name>
    <name type="common">Mrigala</name>
    <dbReference type="NCBI Taxonomy" id="683832"/>
    <lineage>
        <taxon>Eukaryota</taxon>
        <taxon>Metazoa</taxon>
        <taxon>Chordata</taxon>
        <taxon>Craniata</taxon>
        <taxon>Vertebrata</taxon>
        <taxon>Euteleostomi</taxon>
        <taxon>Actinopterygii</taxon>
        <taxon>Neopterygii</taxon>
        <taxon>Teleostei</taxon>
        <taxon>Ostariophysi</taxon>
        <taxon>Cypriniformes</taxon>
        <taxon>Cyprinidae</taxon>
        <taxon>Labeoninae</taxon>
        <taxon>Labeonini</taxon>
        <taxon>Cirrhinus</taxon>
    </lineage>
</organism>
<protein>
    <submittedName>
        <fullName evidence="2">Uncharacterized protein</fullName>
    </submittedName>
</protein>
<proteinExistence type="predicted"/>
<comment type="caution">
    <text evidence="2">The sequence shown here is derived from an EMBL/GenBank/DDBJ whole genome shotgun (WGS) entry which is preliminary data.</text>
</comment>
<sequence>CERGERGRIGGEGERGADGERGGEERGRASEPAGDECAVSTQTQQEDEDGGVSRDPAGRQPVYLRGG</sequence>
<gene>
    <name evidence="2" type="ORF">M9458_039395</name>
</gene>
<reference evidence="2 3" key="1">
    <citation type="submission" date="2024-05" db="EMBL/GenBank/DDBJ databases">
        <title>Genome sequencing and assembly of Indian major carp, Cirrhinus mrigala (Hamilton, 1822).</title>
        <authorList>
            <person name="Mohindra V."/>
            <person name="Chowdhury L.M."/>
            <person name="Lal K."/>
            <person name="Jena J.K."/>
        </authorList>
    </citation>
    <scope>NUCLEOTIDE SEQUENCE [LARGE SCALE GENOMIC DNA]</scope>
    <source>
        <strain evidence="2">CM1030</strain>
        <tissue evidence="2">Blood</tissue>
    </source>
</reference>
<dbReference type="Proteomes" id="UP001529510">
    <property type="component" value="Unassembled WGS sequence"/>
</dbReference>
<feature type="compositionally biased region" description="Basic and acidic residues" evidence="1">
    <location>
        <begin position="1"/>
        <end position="29"/>
    </location>
</feature>